<keyword evidence="4" id="KW-1185">Reference proteome</keyword>
<dbReference type="InParanoid" id="A0A0C2WGH7"/>
<evidence type="ECO:0000256" key="1">
    <source>
        <dbReference type="SAM" id="Coils"/>
    </source>
</evidence>
<dbReference type="Proteomes" id="UP000054549">
    <property type="component" value="Unassembled WGS sequence"/>
</dbReference>
<dbReference type="EMBL" id="KN818479">
    <property type="protein sequence ID" value="KIL55736.1"/>
    <property type="molecule type" value="Genomic_DNA"/>
</dbReference>
<feature type="compositionally biased region" description="Polar residues" evidence="2">
    <location>
        <begin position="147"/>
        <end position="159"/>
    </location>
</feature>
<evidence type="ECO:0000313" key="3">
    <source>
        <dbReference type="EMBL" id="KIL55736.1"/>
    </source>
</evidence>
<evidence type="ECO:0000313" key="4">
    <source>
        <dbReference type="Proteomes" id="UP000054549"/>
    </source>
</evidence>
<reference evidence="3 4" key="1">
    <citation type="submission" date="2014-04" db="EMBL/GenBank/DDBJ databases">
        <title>Evolutionary Origins and Diversification of the Mycorrhizal Mutualists.</title>
        <authorList>
            <consortium name="DOE Joint Genome Institute"/>
            <consortium name="Mycorrhizal Genomics Consortium"/>
            <person name="Kohler A."/>
            <person name="Kuo A."/>
            <person name="Nagy L.G."/>
            <person name="Floudas D."/>
            <person name="Copeland A."/>
            <person name="Barry K.W."/>
            <person name="Cichocki N."/>
            <person name="Veneault-Fourrey C."/>
            <person name="LaButti K."/>
            <person name="Lindquist E.A."/>
            <person name="Lipzen A."/>
            <person name="Lundell T."/>
            <person name="Morin E."/>
            <person name="Murat C."/>
            <person name="Riley R."/>
            <person name="Ohm R."/>
            <person name="Sun H."/>
            <person name="Tunlid A."/>
            <person name="Henrissat B."/>
            <person name="Grigoriev I.V."/>
            <person name="Hibbett D.S."/>
            <person name="Martin F."/>
        </authorList>
    </citation>
    <scope>NUCLEOTIDE SEQUENCE [LARGE SCALE GENOMIC DNA]</scope>
    <source>
        <strain evidence="3 4">Koide BX008</strain>
    </source>
</reference>
<keyword evidence="1" id="KW-0175">Coiled coil</keyword>
<dbReference type="HOGENOM" id="CLU_031481_0_0_1"/>
<name>A0A0C2WGH7_AMAMK</name>
<dbReference type="OrthoDB" id="3222645at2759"/>
<accession>A0A0C2WGH7</accession>
<proteinExistence type="predicted"/>
<sequence length="470" mass="53290">MNLRRKGAGGITIQTQVIERLETSLEELDQLLQENKALKFKVARLNHLLEEKTRALSSAEEAETGKIHELETKITIQIKRLQAKLEQQDQLLQEMTAKLSTLEHAEEQRDVEKEEKIARLESEVARLNRILKENTPSLSSAEEAATNGEQLNRDSSATNQRQREEMRQMRQMKTAPSTSTDSEQRSMPLPPIIVNKADSISVAEVVVMVKILNAQIEQGSSIIADSLFDRESQSNGNELENMWDELNDLIGSWLCNDLKRRSKELIVEPDPVITPNTLQTGLINACSHIINDWNPPFWIDGLVFSRTYTSIEKTNDQATADAWRTLSRSNMIVFPRERQEANKRYLTEVLLRLITAVGGSLENGILPLQYNEVIEGIAKTSLELHKVVSEELVPMMELVTDTIPCDADFDPSRMEDTEGGRNETGLVTQGPVIFTTEMGLRYRKKKERDSRDKWSVAKKAKVVLARTLEE</sequence>
<evidence type="ECO:0000256" key="2">
    <source>
        <dbReference type="SAM" id="MobiDB-lite"/>
    </source>
</evidence>
<protein>
    <submittedName>
        <fullName evidence="3">Uncharacterized protein</fullName>
    </submittedName>
</protein>
<gene>
    <name evidence="3" type="ORF">M378DRAFT_17679</name>
</gene>
<organism evidence="3 4">
    <name type="scientific">Amanita muscaria (strain Koide BX008)</name>
    <dbReference type="NCBI Taxonomy" id="946122"/>
    <lineage>
        <taxon>Eukaryota</taxon>
        <taxon>Fungi</taxon>
        <taxon>Dikarya</taxon>
        <taxon>Basidiomycota</taxon>
        <taxon>Agaricomycotina</taxon>
        <taxon>Agaricomycetes</taxon>
        <taxon>Agaricomycetidae</taxon>
        <taxon>Agaricales</taxon>
        <taxon>Pluteineae</taxon>
        <taxon>Amanitaceae</taxon>
        <taxon>Amanita</taxon>
    </lineage>
</organism>
<feature type="region of interest" description="Disordered" evidence="2">
    <location>
        <begin position="135"/>
        <end position="188"/>
    </location>
</feature>
<feature type="coiled-coil region" evidence="1">
    <location>
        <begin position="18"/>
        <end position="130"/>
    </location>
</feature>
<dbReference type="AlphaFoldDB" id="A0A0C2WGH7"/>